<dbReference type="PANTHER" id="PTHR28097:SF1">
    <property type="entry name" value="PHEROMONE A FACTOR RECEPTOR"/>
    <property type="match status" value="1"/>
</dbReference>
<evidence type="ECO:0000256" key="7">
    <source>
        <dbReference type="ARBA" id="ARBA00023136"/>
    </source>
</evidence>
<feature type="transmembrane region" description="Helical" evidence="11">
    <location>
        <begin position="98"/>
        <end position="119"/>
    </location>
</feature>
<feature type="compositionally biased region" description="Basic and acidic residues" evidence="10">
    <location>
        <begin position="505"/>
        <end position="516"/>
    </location>
</feature>
<keyword evidence="13" id="KW-1185">Reference proteome</keyword>
<evidence type="ECO:0000313" key="12">
    <source>
        <dbReference type="EMBL" id="EKD19129.1"/>
    </source>
</evidence>
<evidence type="ECO:0000256" key="9">
    <source>
        <dbReference type="ARBA" id="ARBA00023224"/>
    </source>
</evidence>
<feature type="transmembrane region" description="Helical" evidence="11">
    <location>
        <begin position="236"/>
        <end position="259"/>
    </location>
</feature>
<feature type="compositionally biased region" description="Low complexity" evidence="10">
    <location>
        <begin position="479"/>
        <end position="489"/>
    </location>
</feature>
<accession>K1Y1X8</accession>
<evidence type="ECO:0000256" key="6">
    <source>
        <dbReference type="ARBA" id="ARBA00023040"/>
    </source>
</evidence>
<feature type="transmembrane region" description="Helical" evidence="11">
    <location>
        <begin position="25"/>
        <end position="44"/>
    </location>
</feature>
<comment type="similarity">
    <text evidence="2">Belongs to the G-protein coupled receptor 4 family.</text>
</comment>
<keyword evidence="7 11" id="KW-0472">Membrane</keyword>
<dbReference type="KEGG" id="mbe:MBM_02366"/>
<dbReference type="Proteomes" id="UP000006753">
    <property type="component" value="Unassembled WGS sequence"/>
</dbReference>
<dbReference type="PANTHER" id="PTHR28097">
    <property type="entry name" value="PHEROMONE A FACTOR RECEPTOR"/>
    <property type="match status" value="1"/>
</dbReference>
<reference evidence="12 13" key="1">
    <citation type="journal article" date="2012" name="BMC Genomics">
        <title>Sequencing the genome of Marssonina brunnea reveals fungus-poplar co-evolution.</title>
        <authorList>
            <person name="Zhu S."/>
            <person name="Cao Y.-Z."/>
            <person name="Jiang C."/>
            <person name="Tan B.-Y."/>
            <person name="Wang Z."/>
            <person name="Feng S."/>
            <person name="Zhang L."/>
            <person name="Su X.-H."/>
            <person name="Brejova B."/>
            <person name="Vinar T."/>
            <person name="Xu M."/>
            <person name="Wang M.-X."/>
            <person name="Zhang S.-G."/>
            <person name="Huang M.-R."/>
            <person name="Wu R."/>
            <person name="Zhou Y."/>
        </authorList>
    </citation>
    <scope>NUCLEOTIDE SEQUENCE [LARGE SCALE GENOMIC DNA]</scope>
    <source>
        <strain evidence="12 13">MB_m1</strain>
    </source>
</reference>
<dbReference type="AlphaFoldDB" id="K1Y1X8"/>
<dbReference type="PRINTS" id="PR00899">
    <property type="entry name" value="GPCRSTE3"/>
</dbReference>
<protein>
    <submittedName>
        <fullName evidence="12">Pheromone receptor a</fullName>
    </submittedName>
</protein>
<feature type="region of interest" description="Disordered" evidence="10">
    <location>
        <begin position="382"/>
        <end position="455"/>
    </location>
</feature>
<proteinExistence type="inferred from homology"/>
<sequence length="651" mass="71397">MENSDALPAFITTDTGVPPTVVANAANAIALPIFAVIALIITYLPLRSFYRVNNVAACSIIFVVNYVNLQTFVNALLWPNDDWSEWWIGYGVCDVESLFRFPITMALATSLCCLTKGLADALDTEHAVFNQTKAQRRRKLLGDVLFCWAIPVIQMALHYVVQAGRYMIAPVWGCGDQLDNSWPMLIIIIIWCPLFTLLNVYYAIIMLTRLYKHRRTISAALTSTGSGLAPRKFIKLVIISLSTMLIYLPVQSVFIWLAIPTSFVKYSWARVHNPVTWNPVLFIHTENQPSLQWNGWGGIAMAFSMFLFFGFNDDAVDSYRKWLVMCGAGKVWPSLKLSRDERRGSASGSGHGSGTFNSGGRSFGSRFDLVGKAMKYLDGDKRKDSQASTAMGGDTMISMNTRKGSQGTFFENTTPFDTTSTSVSSLQKMSPGSAYNPSSATSSTPLHPSTLPIHSTHSTHTRGFFSLFRTTVHLPFFAPSSPSPSSSSSPSPPGHHRSQPASPQDNRHKPTDRSSSHDPTSPLPHRTPAISPTPTTVSTSIWSSPSPSRSSSNNTHPHLHSRSHSNNSHFCTHSPFHAKPPTTTITTTDADDELGPGSPKMGTRAYRERERREMLRAAKGEKRTSDGAGKGGGVVKTTRVEVSEECVVAAP</sequence>
<dbReference type="GO" id="GO:0000750">
    <property type="term" value="P:pheromone-dependent signal transduction involved in conjugation with cellular fusion"/>
    <property type="evidence" value="ECO:0007669"/>
    <property type="project" value="TreeGrafter"/>
</dbReference>
<evidence type="ECO:0000256" key="4">
    <source>
        <dbReference type="ARBA" id="ARBA00022692"/>
    </source>
</evidence>
<dbReference type="GO" id="GO:0004932">
    <property type="term" value="F:mating-type factor pheromone receptor activity"/>
    <property type="evidence" value="ECO:0007669"/>
    <property type="project" value="InterPro"/>
</dbReference>
<evidence type="ECO:0000256" key="11">
    <source>
        <dbReference type="SAM" id="Phobius"/>
    </source>
</evidence>
<evidence type="ECO:0000256" key="8">
    <source>
        <dbReference type="ARBA" id="ARBA00023170"/>
    </source>
</evidence>
<dbReference type="OMA" id="NACMHES"/>
<feature type="compositionally biased region" description="Low complexity" evidence="10">
    <location>
        <begin position="527"/>
        <end position="552"/>
    </location>
</feature>
<organism evidence="12 13">
    <name type="scientific">Marssonina brunnea f. sp. multigermtubi (strain MB_m1)</name>
    <name type="common">Marssonina leaf spot fungus</name>
    <dbReference type="NCBI Taxonomy" id="1072389"/>
    <lineage>
        <taxon>Eukaryota</taxon>
        <taxon>Fungi</taxon>
        <taxon>Dikarya</taxon>
        <taxon>Ascomycota</taxon>
        <taxon>Pezizomycotina</taxon>
        <taxon>Leotiomycetes</taxon>
        <taxon>Helotiales</taxon>
        <taxon>Drepanopezizaceae</taxon>
        <taxon>Drepanopeziza</taxon>
    </lineage>
</organism>
<dbReference type="InParanoid" id="K1Y1X8"/>
<dbReference type="CDD" id="cd14966">
    <property type="entry name" value="7tmD_STE3"/>
    <property type="match status" value="1"/>
</dbReference>
<name>K1Y1X8_MARBU</name>
<evidence type="ECO:0000313" key="13">
    <source>
        <dbReference type="Proteomes" id="UP000006753"/>
    </source>
</evidence>
<dbReference type="STRING" id="1072389.K1Y1X8"/>
<evidence type="ECO:0000256" key="2">
    <source>
        <dbReference type="ARBA" id="ARBA00011085"/>
    </source>
</evidence>
<keyword evidence="9" id="KW-0807">Transducer</keyword>
<evidence type="ECO:0000256" key="5">
    <source>
        <dbReference type="ARBA" id="ARBA00022989"/>
    </source>
</evidence>
<dbReference type="GO" id="GO:0005886">
    <property type="term" value="C:plasma membrane"/>
    <property type="evidence" value="ECO:0007669"/>
    <property type="project" value="TreeGrafter"/>
</dbReference>
<dbReference type="eggNOG" id="ENOG502S44N">
    <property type="taxonomic scope" value="Eukaryota"/>
</dbReference>
<feature type="transmembrane region" description="Helical" evidence="11">
    <location>
        <begin position="56"/>
        <end position="78"/>
    </location>
</feature>
<keyword evidence="3" id="KW-0589">Pheromone response</keyword>
<keyword evidence="6" id="KW-0297">G-protein coupled receptor</keyword>
<dbReference type="EMBL" id="JH921431">
    <property type="protein sequence ID" value="EKD19129.1"/>
    <property type="molecule type" value="Genomic_DNA"/>
</dbReference>
<feature type="transmembrane region" description="Helical" evidence="11">
    <location>
        <begin position="181"/>
        <end position="205"/>
    </location>
</feature>
<dbReference type="Pfam" id="PF02076">
    <property type="entry name" value="STE3"/>
    <property type="match status" value="1"/>
</dbReference>
<evidence type="ECO:0000256" key="1">
    <source>
        <dbReference type="ARBA" id="ARBA00004141"/>
    </source>
</evidence>
<keyword evidence="4 11" id="KW-0812">Transmembrane</keyword>
<dbReference type="OrthoDB" id="2874149at2759"/>
<comment type="subcellular location">
    <subcellularLocation>
        <location evidence="1">Membrane</location>
        <topology evidence="1">Multi-pass membrane protein</topology>
    </subcellularLocation>
</comment>
<keyword evidence="5 11" id="KW-1133">Transmembrane helix</keyword>
<dbReference type="HOGENOM" id="CLU_027972_0_0_1"/>
<feature type="region of interest" description="Disordered" evidence="10">
    <location>
        <begin position="479"/>
        <end position="651"/>
    </location>
</feature>
<evidence type="ECO:0000256" key="10">
    <source>
        <dbReference type="SAM" id="MobiDB-lite"/>
    </source>
</evidence>
<feature type="transmembrane region" description="Helical" evidence="11">
    <location>
        <begin position="293"/>
        <end position="311"/>
    </location>
</feature>
<dbReference type="RefSeq" id="XP_007290255.1">
    <property type="nucleotide sequence ID" value="XM_007290193.1"/>
</dbReference>
<dbReference type="GeneID" id="18758301"/>
<feature type="compositionally biased region" description="Basic and acidic residues" evidence="10">
    <location>
        <begin position="605"/>
        <end position="625"/>
    </location>
</feature>
<keyword evidence="8 12" id="KW-0675">Receptor</keyword>
<feature type="compositionally biased region" description="Polar residues" evidence="10">
    <location>
        <begin position="397"/>
        <end position="455"/>
    </location>
</feature>
<evidence type="ECO:0000256" key="3">
    <source>
        <dbReference type="ARBA" id="ARBA00022507"/>
    </source>
</evidence>
<dbReference type="InterPro" id="IPR001499">
    <property type="entry name" value="GPCR_STE3"/>
</dbReference>
<gene>
    <name evidence="12" type="ORF">MBM_02366</name>
</gene>
<feature type="transmembrane region" description="Helical" evidence="11">
    <location>
        <begin position="140"/>
        <end position="161"/>
    </location>
</feature>